<dbReference type="Proteomes" id="UP000281549">
    <property type="component" value="Unassembled WGS sequence"/>
</dbReference>
<sequence>MAPVNSTEDNNKIKVIRFILMAYFFAASVLDTSSLYATCVYAENQILHLSFHAIKVFFNVTSTIATFKKELGILKVASMAQLTTTFLDPFYYMNYIDFSNLDMKLFIRVIVLYFIVVYCSEEKSAIELYIERMCSMRDMIFMNFYPNITPPCDEFDLPVYCKKDPNLPIYTLEIV</sequence>
<name>A0A4P9YJZ9_ROZAC</name>
<gene>
    <name evidence="2" type="ORF">ROZALSC1DRAFT_28667</name>
</gene>
<organism evidence="2 3">
    <name type="scientific">Rozella allomycis (strain CSF55)</name>
    <dbReference type="NCBI Taxonomy" id="988480"/>
    <lineage>
        <taxon>Eukaryota</taxon>
        <taxon>Fungi</taxon>
        <taxon>Fungi incertae sedis</taxon>
        <taxon>Cryptomycota</taxon>
        <taxon>Cryptomycota incertae sedis</taxon>
        <taxon>Rozella</taxon>
    </lineage>
</organism>
<evidence type="ECO:0000313" key="2">
    <source>
        <dbReference type="EMBL" id="RKP19774.1"/>
    </source>
</evidence>
<reference evidence="3" key="1">
    <citation type="journal article" date="2018" name="Nat. Microbiol.">
        <title>Leveraging single-cell genomics to expand the fungal tree of life.</title>
        <authorList>
            <person name="Ahrendt S.R."/>
            <person name="Quandt C.A."/>
            <person name="Ciobanu D."/>
            <person name="Clum A."/>
            <person name="Salamov A."/>
            <person name="Andreopoulos B."/>
            <person name="Cheng J.F."/>
            <person name="Woyke T."/>
            <person name="Pelin A."/>
            <person name="Henrissat B."/>
            <person name="Reynolds N.K."/>
            <person name="Benny G.L."/>
            <person name="Smith M.E."/>
            <person name="James T.Y."/>
            <person name="Grigoriev I.V."/>
        </authorList>
    </citation>
    <scope>NUCLEOTIDE SEQUENCE [LARGE SCALE GENOMIC DNA]</scope>
    <source>
        <strain evidence="3">CSF55</strain>
    </source>
</reference>
<evidence type="ECO:0000256" key="1">
    <source>
        <dbReference type="SAM" id="Phobius"/>
    </source>
</evidence>
<keyword evidence="1" id="KW-1133">Transmembrane helix</keyword>
<protein>
    <submittedName>
        <fullName evidence="2">Uncharacterized protein</fullName>
    </submittedName>
</protein>
<feature type="transmembrane region" description="Helical" evidence="1">
    <location>
        <begin position="15"/>
        <end position="37"/>
    </location>
</feature>
<dbReference type="EMBL" id="ML005163">
    <property type="protein sequence ID" value="RKP19774.1"/>
    <property type="molecule type" value="Genomic_DNA"/>
</dbReference>
<evidence type="ECO:0000313" key="3">
    <source>
        <dbReference type="Proteomes" id="UP000281549"/>
    </source>
</evidence>
<keyword evidence="1" id="KW-0472">Membrane</keyword>
<keyword evidence="1" id="KW-0812">Transmembrane</keyword>
<dbReference type="AlphaFoldDB" id="A0A4P9YJZ9"/>
<accession>A0A4P9YJZ9</accession>
<proteinExistence type="predicted"/>